<name>A0ABX3CWQ9_9BACI</name>
<organism evidence="1 2">
    <name type="scientific">Cytobacillus oceanisediminis</name>
    <dbReference type="NCBI Taxonomy" id="665099"/>
    <lineage>
        <taxon>Bacteria</taxon>
        <taxon>Bacillati</taxon>
        <taxon>Bacillota</taxon>
        <taxon>Bacilli</taxon>
        <taxon>Bacillales</taxon>
        <taxon>Bacillaceae</taxon>
        <taxon>Cytobacillus</taxon>
    </lineage>
</organism>
<proteinExistence type="predicted"/>
<protein>
    <submittedName>
        <fullName evidence="1">Uncharacterized protein</fullName>
    </submittedName>
</protein>
<comment type="caution">
    <text evidence="1">The sequence shown here is derived from an EMBL/GenBank/DDBJ whole genome shotgun (WGS) entry which is preliminary data.</text>
</comment>
<reference evidence="1 2" key="1">
    <citation type="submission" date="2016-07" db="EMBL/GenBank/DDBJ databases">
        <title>Bacillus oceanisediminis whole genome.</title>
        <authorList>
            <person name="Pal Y."/>
            <person name="Verma A."/>
            <person name="Mual P."/>
            <person name="Srinivasan K."/>
        </authorList>
    </citation>
    <scope>NUCLEOTIDE SEQUENCE [LARGE SCALE GENOMIC DNA]</scope>
    <source>
        <strain evidence="1 2">Bhandara28</strain>
    </source>
</reference>
<keyword evidence="2" id="KW-1185">Reference proteome</keyword>
<sequence length="90" mass="10516">MDIGFVNEKVNQMNLEITSKEFEEQILNQYSGEVYENEDQDGTVYLYNKQSGHLLMAKYGEGKLFVYFSYADNLFIEGLESGWIRPQNDK</sequence>
<dbReference type="Proteomes" id="UP000180194">
    <property type="component" value="Unassembled WGS sequence"/>
</dbReference>
<evidence type="ECO:0000313" key="1">
    <source>
        <dbReference type="EMBL" id="OHX49939.1"/>
    </source>
</evidence>
<accession>A0ABX3CWQ9</accession>
<gene>
    <name evidence="1" type="ORF">BBV17_10610</name>
</gene>
<evidence type="ECO:0000313" key="2">
    <source>
        <dbReference type="Proteomes" id="UP000180194"/>
    </source>
</evidence>
<dbReference type="EMBL" id="MBRJ01000008">
    <property type="protein sequence ID" value="OHX49939.1"/>
    <property type="molecule type" value="Genomic_DNA"/>
</dbReference>